<name>A0A8J4G1M1_9CHLO</name>
<dbReference type="EMBL" id="BNCP01000085">
    <property type="protein sequence ID" value="GIL92958.1"/>
    <property type="molecule type" value="Genomic_DNA"/>
</dbReference>
<dbReference type="OrthoDB" id="41708at3166"/>
<organism evidence="1 2">
    <name type="scientific">Volvox reticuliferus</name>
    <dbReference type="NCBI Taxonomy" id="1737510"/>
    <lineage>
        <taxon>Eukaryota</taxon>
        <taxon>Viridiplantae</taxon>
        <taxon>Chlorophyta</taxon>
        <taxon>core chlorophytes</taxon>
        <taxon>Chlorophyceae</taxon>
        <taxon>CS clade</taxon>
        <taxon>Chlamydomonadales</taxon>
        <taxon>Volvocaceae</taxon>
        <taxon>Volvox</taxon>
    </lineage>
</organism>
<reference evidence="1" key="1">
    <citation type="journal article" date="2021" name="Proc. Natl. Acad. Sci. U.S.A.">
        <title>Three genomes in the algal genus Volvox reveal the fate of a haploid sex-determining region after a transition to homothallism.</title>
        <authorList>
            <person name="Yamamoto K."/>
            <person name="Hamaji T."/>
            <person name="Kawai-Toyooka H."/>
            <person name="Matsuzaki R."/>
            <person name="Takahashi F."/>
            <person name="Nishimura Y."/>
            <person name="Kawachi M."/>
            <person name="Noguchi H."/>
            <person name="Minakuchi Y."/>
            <person name="Umen J.G."/>
            <person name="Toyoda A."/>
            <person name="Nozaki H."/>
        </authorList>
    </citation>
    <scope>NUCLEOTIDE SEQUENCE</scope>
    <source>
        <strain evidence="1">NIES-3786</strain>
    </source>
</reference>
<evidence type="ECO:0000313" key="2">
    <source>
        <dbReference type="Proteomes" id="UP000747110"/>
    </source>
</evidence>
<dbReference type="AlphaFoldDB" id="A0A8J4G1M1"/>
<proteinExistence type="predicted"/>
<evidence type="ECO:0000313" key="1">
    <source>
        <dbReference type="EMBL" id="GIL92958.1"/>
    </source>
</evidence>
<accession>A0A8J4G1M1</accession>
<dbReference type="Proteomes" id="UP000747110">
    <property type="component" value="Unassembled WGS sequence"/>
</dbReference>
<protein>
    <submittedName>
        <fullName evidence="1">Uncharacterized protein</fullName>
    </submittedName>
</protein>
<gene>
    <name evidence="1" type="ORF">Vretifemale_20407</name>
</gene>
<keyword evidence="2" id="KW-1185">Reference proteome</keyword>
<sequence>MASHEGGVTVYRQLEVVDRARYLGIYYGPNTTFVSCTKELFKVGQRVMYVLIHKLSRQGLLLPRIGLKCFDAQIRSILSYGVQVWGPERLLEVLRAEDTAGCGCFEKALKDPMVTLQQSFLRALAGVKVAPNNLLFREFDQYPLQVFWAKLVFRFWTE</sequence>
<comment type="caution">
    <text evidence="1">The sequence shown here is derived from an EMBL/GenBank/DDBJ whole genome shotgun (WGS) entry which is preliminary data.</text>
</comment>